<protein>
    <recommendedName>
        <fullName evidence="5">DUF3017 domain-containing protein</fullName>
    </recommendedName>
</protein>
<keyword evidence="4" id="KW-1185">Reference proteome</keyword>
<organism evidence="3 4">
    <name type="scientific">Streptomyces ruber</name>
    <dbReference type="NCBI Taxonomy" id="83378"/>
    <lineage>
        <taxon>Bacteria</taxon>
        <taxon>Bacillati</taxon>
        <taxon>Actinomycetota</taxon>
        <taxon>Actinomycetes</taxon>
        <taxon>Kitasatosporales</taxon>
        <taxon>Streptomycetaceae</taxon>
        <taxon>Streptomyces</taxon>
    </lineage>
</organism>
<gene>
    <name evidence="3" type="ORF">GCM10010145_04670</name>
</gene>
<dbReference type="Pfam" id="PF11222">
    <property type="entry name" value="DUF3017"/>
    <property type="match status" value="1"/>
</dbReference>
<evidence type="ECO:0000313" key="4">
    <source>
        <dbReference type="Proteomes" id="UP000620156"/>
    </source>
</evidence>
<evidence type="ECO:0000313" key="3">
    <source>
        <dbReference type="EMBL" id="GGQ39954.1"/>
    </source>
</evidence>
<reference evidence="3" key="1">
    <citation type="journal article" date="2014" name="Int. J. Syst. Evol. Microbiol.">
        <title>Complete genome sequence of Corynebacterium casei LMG S-19264T (=DSM 44701T), isolated from a smear-ripened cheese.</title>
        <authorList>
            <consortium name="US DOE Joint Genome Institute (JGI-PGF)"/>
            <person name="Walter F."/>
            <person name="Albersmeier A."/>
            <person name="Kalinowski J."/>
            <person name="Ruckert C."/>
        </authorList>
    </citation>
    <scope>NUCLEOTIDE SEQUENCE</scope>
    <source>
        <strain evidence="3">JCM 3131</strain>
    </source>
</reference>
<reference evidence="3" key="2">
    <citation type="submission" date="2020-09" db="EMBL/GenBank/DDBJ databases">
        <authorList>
            <person name="Sun Q."/>
            <person name="Ohkuma M."/>
        </authorList>
    </citation>
    <scope>NUCLEOTIDE SEQUENCE</scope>
    <source>
        <strain evidence="3">JCM 3131</strain>
    </source>
</reference>
<feature type="transmembrane region" description="Helical" evidence="2">
    <location>
        <begin position="279"/>
        <end position="299"/>
    </location>
</feature>
<keyword evidence="2" id="KW-1133">Transmembrane helix</keyword>
<dbReference type="Proteomes" id="UP000620156">
    <property type="component" value="Unassembled WGS sequence"/>
</dbReference>
<evidence type="ECO:0008006" key="5">
    <source>
        <dbReference type="Google" id="ProtNLM"/>
    </source>
</evidence>
<feature type="transmembrane region" description="Helical" evidence="2">
    <location>
        <begin position="249"/>
        <end position="267"/>
    </location>
</feature>
<feature type="compositionally biased region" description="Gly residues" evidence="1">
    <location>
        <begin position="48"/>
        <end position="59"/>
    </location>
</feature>
<evidence type="ECO:0000256" key="1">
    <source>
        <dbReference type="SAM" id="MobiDB-lite"/>
    </source>
</evidence>
<evidence type="ECO:0000256" key="2">
    <source>
        <dbReference type="SAM" id="Phobius"/>
    </source>
</evidence>
<proteinExistence type="predicted"/>
<name>A0A918B944_9ACTN</name>
<feature type="compositionally biased region" description="Low complexity" evidence="1">
    <location>
        <begin position="104"/>
        <end position="116"/>
    </location>
</feature>
<feature type="compositionally biased region" description="Low complexity" evidence="1">
    <location>
        <begin position="129"/>
        <end position="158"/>
    </location>
</feature>
<dbReference type="AlphaFoldDB" id="A0A918B944"/>
<dbReference type="EMBL" id="BMQK01000001">
    <property type="protein sequence ID" value="GGQ39954.1"/>
    <property type="molecule type" value="Genomic_DNA"/>
</dbReference>
<feature type="region of interest" description="Disordered" evidence="1">
    <location>
        <begin position="1"/>
        <end position="192"/>
    </location>
</feature>
<accession>A0A918B944</accession>
<keyword evidence="2" id="KW-0472">Membrane</keyword>
<feature type="compositionally biased region" description="Low complexity" evidence="1">
    <location>
        <begin position="73"/>
        <end position="83"/>
    </location>
</feature>
<dbReference type="InterPro" id="IPR021385">
    <property type="entry name" value="DUF3017"/>
</dbReference>
<keyword evidence="2" id="KW-0812">Transmembrane</keyword>
<comment type="caution">
    <text evidence="3">The sequence shown here is derived from an EMBL/GenBank/DDBJ whole genome shotgun (WGS) entry which is preliminary data.</text>
</comment>
<sequence>MSAEPGAGAQDTTASAPEGDASRDGKGAAPRAGGSPATAPSGTADGPAGDGNAGDGPAGDGNASRGEGRTRSGGETSGTSGTEPEPEPEPEPGTGAPDGDSGESALPEGGADAAAAGSGGEPAVSDATGKPAAPDPGGEPAAASEAEGKSAASGGESPVPGAGREPVVRDQDGEMVVSDAISAPDAEGRPRRVTRRFPMFTRDTARPEGGGRAAPRDAPAPARQWPVLAVLSAVGLGLLLTALDVFRYGTILIGLALLAGAVLRWVLPDVGMLAVRSRFTDMVTYGILGTAIVLLAMMAQPDPWLEIPLLDETLHFTIRSR</sequence>